<dbReference type="Gene3D" id="2.40.370.10">
    <property type="entry name" value="AttH-like domain"/>
    <property type="match status" value="3"/>
</dbReference>
<dbReference type="PANTHER" id="PTHR38591">
    <property type="entry name" value="HYDROLASE"/>
    <property type="match status" value="1"/>
</dbReference>
<evidence type="ECO:0000259" key="2">
    <source>
        <dbReference type="Pfam" id="PF07143"/>
    </source>
</evidence>
<proteinExistence type="predicted"/>
<dbReference type="InterPro" id="IPR010791">
    <property type="entry name" value="AttH_dom"/>
</dbReference>
<dbReference type="Proteomes" id="UP000321034">
    <property type="component" value="Unassembled WGS sequence"/>
</dbReference>
<dbReference type="PANTHER" id="PTHR38591:SF1">
    <property type="entry name" value="BLL1000 PROTEIN"/>
    <property type="match status" value="1"/>
</dbReference>
<reference evidence="3 4" key="1">
    <citation type="submission" date="2019-08" db="EMBL/GenBank/DDBJ databases">
        <authorList>
            <person name="Dong K."/>
        </authorList>
    </citation>
    <scope>NUCLEOTIDE SEQUENCE [LARGE SCALE GENOMIC DNA]</scope>
    <source>
        <strain evidence="3 4">JCM14558</strain>
    </source>
</reference>
<dbReference type="OrthoDB" id="9770826at2"/>
<accession>A0A5C8I3J3</accession>
<dbReference type="SUPFAM" id="SSF159245">
    <property type="entry name" value="AttH-like"/>
    <property type="match status" value="2"/>
</dbReference>
<gene>
    <name evidence="3" type="ORF">FVP77_04210</name>
</gene>
<dbReference type="RefSeq" id="WP_147893382.1">
    <property type="nucleotide sequence ID" value="NZ_BAAANR010000001.1"/>
</dbReference>
<evidence type="ECO:0000313" key="3">
    <source>
        <dbReference type="EMBL" id="TXK12670.1"/>
    </source>
</evidence>
<comment type="caution">
    <text evidence="3">The sequence shown here is derived from an EMBL/GenBank/DDBJ whole genome shotgun (WGS) entry which is preliminary data.</text>
</comment>
<name>A0A5C8I3J3_9MICO</name>
<dbReference type="Pfam" id="PF17186">
    <property type="entry name" value="Lipocalin_9"/>
    <property type="match status" value="1"/>
</dbReference>
<dbReference type="Pfam" id="PF07143">
    <property type="entry name" value="CrtC"/>
    <property type="match status" value="1"/>
</dbReference>
<sequence>MSRRAWASRMPVIGAIASALRDLVHHSPGGVPAPTVPVKPNPRWSGTTKPPPVPREDVVLRLPDDMYRHDGAPTEWWWHTGTLRAGDRVFGFEINAASFTGQHFAMTQVSLSDVSAARHYERTQVYGPAPFGVFDVRQWAEGDPAKDWYARLGDPGWLVGGFSVTSGGSGYTSAPTVSIDGDGSGASGIAVLDDHGGVTQIVLLKPGTGFTQTPTVTLTGGGGSGATAVAVRNSVTMTAPRADPTKDIAVHSVLVDEETLDEVVFDLVFSQQGRPFFVWGTGIEPSATEQSLEKDNYYFSYTRLAASGTITVAGQEHPVTGTTWMDHEYGFFGGGTSDTRVRWLLQDMQLSNGYTISNAGMIGEGYKPEIGVPVDAFATLQDADGELYYVSSTVTAVGELWTSPRTGNAYARQFRVEIPSFQADITVTTRLEDQEFSVGGAPIYEGTADPAGTFLGEDVSGDAWIEQAY</sequence>
<feature type="domain" description="AttH" evidence="2">
    <location>
        <begin position="261"/>
        <end position="330"/>
    </location>
</feature>
<protein>
    <submittedName>
        <fullName evidence="3">Carotenoid 1,2-hydratase</fullName>
    </submittedName>
</protein>
<dbReference type="InterPro" id="IPR023374">
    <property type="entry name" value="AttH-like_dom_sf"/>
</dbReference>
<dbReference type="EMBL" id="VRSV01000001">
    <property type="protein sequence ID" value="TXK12670.1"/>
    <property type="molecule type" value="Genomic_DNA"/>
</dbReference>
<evidence type="ECO:0000256" key="1">
    <source>
        <dbReference type="SAM" id="MobiDB-lite"/>
    </source>
</evidence>
<feature type="region of interest" description="Disordered" evidence="1">
    <location>
        <begin position="27"/>
        <end position="52"/>
    </location>
</feature>
<dbReference type="AlphaFoldDB" id="A0A5C8I3J3"/>
<evidence type="ECO:0000313" key="4">
    <source>
        <dbReference type="Proteomes" id="UP000321034"/>
    </source>
</evidence>
<organism evidence="3 4">
    <name type="scientific">Microbacterium hatanonis</name>
    <dbReference type="NCBI Taxonomy" id="404366"/>
    <lineage>
        <taxon>Bacteria</taxon>
        <taxon>Bacillati</taxon>
        <taxon>Actinomycetota</taxon>
        <taxon>Actinomycetes</taxon>
        <taxon>Micrococcales</taxon>
        <taxon>Microbacteriaceae</taxon>
        <taxon>Microbacterium</taxon>
    </lineage>
</organism>
<keyword evidence="4" id="KW-1185">Reference proteome</keyword>